<organism evidence="7 8">
    <name type="scientific">Hoeflea poritis</name>
    <dbReference type="NCBI Taxonomy" id="2993659"/>
    <lineage>
        <taxon>Bacteria</taxon>
        <taxon>Pseudomonadati</taxon>
        <taxon>Pseudomonadota</taxon>
        <taxon>Alphaproteobacteria</taxon>
        <taxon>Hyphomicrobiales</taxon>
        <taxon>Rhizobiaceae</taxon>
        <taxon>Hoeflea</taxon>
    </lineage>
</organism>
<evidence type="ECO:0000256" key="2">
    <source>
        <dbReference type="ARBA" id="ARBA00023136"/>
    </source>
</evidence>
<reference evidence="7" key="1">
    <citation type="submission" date="2022-11" db="EMBL/GenBank/DDBJ databases">
        <title>Hoeflea poritis sp. nov., isolated from scleractinian coral Porites lutea.</title>
        <authorList>
            <person name="Zhang G."/>
            <person name="Wei Q."/>
            <person name="Cai L."/>
        </authorList>
    </citation>
    <scope>NUCLEOTIDE SEQUENCE</scope>
    <source>
        <strain evidence="7">E7-10</strain>
    </source>
</reference>
<evidence type="ECO:0000256" key="4">
    <source>
        <dbReference type="ARBA" id="ARBA00023288"/>
    </source>
</evidence>
<accession>A0ABT4VNQ6</accession>
<dbReference type="Pfam" id="PF09864">
    <property type="entry name" value="MliC"/>
    <property type="match status" value="1"/>
</dbReference>
<keyword evidence="8" id="KW-1185">Reference proteome</keyword>
<keyword evidence="4" id="KW-0449">Lipoprotein</keyword>
<feature type="domain" description="C-type lysozyme inhibitor" evidence="6">
    <location>
        <begin position="40"/>
        <end position="120"/>
    </location>
</feature>
<dbReference type="EMBL" id="JAPJZH010000005">
    <property type="protein sequence ID" value="MDA4845790.1"/>
    <property type="molecule type" value="Genomic_DNA"/>
</dbReference>
<evidence type="ECO:0000313" key="8">
    <source>
        <dbReference type="Proteomes" id="UP001148313"/>
    </source>
</evidence>
<gene>
    <name evidence="7" type="ORF">OOZ53_10545</name>
</gene>
<evidence type="ECO:0000256" key="1">
    <source>
        <dbReference type="ARBA" id="ARBA00022729"/>
    </source>
</evidence>
<feature type="chain" id="PRO_5045603911" evidence="5">
    <location>
        <begin position="27"/>
        <end position="133"/>
    </location>
</feature>
<sequence>MKSVALDVLRPLALLGGIAVCQSAYGAGAVPQMPVATDSYRCDGGKTLTAAFFDGESKPPARQGMPPTPGGSVELTLGDGRTLNLPQTLSGSGVRYANRDESTVFWSVGKGALLVESGTATYDHCMVEKELSE</sequence>
<keyword evidence="3" id="KW-0564">Palmitate</keyword>
<proteinExistence type="predicted"/>
<protein>
    <submittedName>
        <fullName evidence="7">MliC family protein</fullName>
    </submittedName>
</protein>
<dbReference type="InterPro" id="IPR018660">
    <property type="entry name" value="MliC"/>
</dbReference>
<dbReference type="RefSeq" id="WP_271089472.1">
    <property type="nucleotide sequence ID" value="NZ_JAPJZH010000005.1"/>
</dbReference>
<dbReference type="InterPro" id="IPR036328">
    <property type="entry name" value="MliC_sf"/>
</dbReference>
<evidence type="ECO:0000259" key="6">
    <source>
        <dbReference type="Pfam" id="PF09864"/>
    </source>
</evidence>
<feature type="signal peptide" evidence="5">
    <location>
        <begin position="1"/>
        <end position="26"/>
    </location>
</feature>
<dbReference type="SUPFAM" id="SSF141488">
    <property type="entry name" value="YdhA-like"/>
    <property type="match status" value="1"/>
</dbReference>
<keyword evidence="1 5" id="KW-0732">Signal</keyword>
<keyword evidence="2" id="KW-0472">Membrane</keyword>
<evidence type="ECO:0000313" key="7">
    <source>
        <dbReference type="EMBL" id="MDA4845790.1"/>
    </source>
</evidence>
<comment type="caution">
    <text evidence="7">The sequence shown here is derived from an EMBL/GenBank/DDBJ whole genome shotgun (WGS) entry which is preliminary data.</text>
</comment>
<name>A0ABT4VNQ6_9HYPH</name>
<evidence type="ECO:0000256" key="3">
    <source>
        <dbReference type="ARBA" id="ARBA00023139"/>
    </source>
</evidence>
<dbReference type="Gene3D" id="2.40.128.200">
    <property type="match status" value="1"/>
</dbReference>
<evidence type="ECO:0000256" key="5">
    <source>
        <dbReference type="SAM" id="SignalP"/>
    </source>
</evidence>
<dbReference type="Proteomes" id="UP001148313">
    <property type="component" value="Unassembled WGS sequence"/>
</dbReference>